<sequence>MNAILAGLNGRGDMIDSIICAVFGEPEKPAIEITAQPISEAYFDAMFAVE</sequence>
<dbReference type="KEGG" id="mlo:msr8019"/>
<organism evidence="1 2">
    <name type="scientific">Mesorhizobium japonicum (strain LMG 29417 / CECT 9101 / MAFF 303099)</name>
    <name type="common">Mesorhizobium loti (strain MAFF 303099)</name>
    <dbReference type="NCBI Taxonomy" id="266835"/>
    <lineage>
        <taxon>Bacteria</taxon>
        <taxon>Pseudomonadati</taxon>
        <taxon>Pseudomonadota</taxon>
        <taxon>Alphaproteobacteria</taxon>
        <taxon>Hyphomicrobiales</taxon>
        <taxon>Phyllobacteriaceae</taxon>
        <taxon>Mesorhizobium</taxon>
    </lineage>
</organism>
<dbReference type="HOGENOM" id="CLU_215432_0_0_5"/>
<accession>Q984G1</accession>
<gene>
    <name evidence="1" type="ordered locus">msr8019</name>
</gene>
<protein>
    <submittedName>
        <fullName evidence="1">Msr8019 protein</fullName>
    </submittedName>
</protein>
<name>Q984G1_RHILO</name>
<evidence type="ECO:0000313" key="1">
    <source>
        <dbReference type="EMBL" id="BAB53669.1"/>
    </source>
</evidence>
<evidence type="ECO:0000313" key="2">
    <source>
        <dbReference type="Proteomes" id="UP000000552"/>
    </source>
</evidence>
<dbReference type="EMBL" id="BA000012">
    <property type="protein sequence ID" value="BAB53669.1"/>
    <property type="molecule type" value="Genomic_DNA"/>
</dbReference>
<reference evidence="1 2" key="1">
    <citation type="journal article" date="2000" name="DNA Res.">
        <title>Complete genome structure of the nitrogen-fixing symbiotic bacterium Mesorhizobium loti.</title>
        <authorList>
            <person name="Kaneko T."/>
            <person name="Nakamura Y."/>
            <person name="Sato S."/>
            <person name="Asamizu E."/>
            <person name="Kato T."/>
            <person name="Sasamoto S."/>
            <person name="Watanabe A."/>
            <person name="Idesawa K."/>
            <person name="Ishikawa A."/>
            <person name="Kawashima K."/>
            <person name="Kimura T."/>
            <person name="Kishida Y."/>
            <person name="Kiyokawa C."/>
            <person name="Kohara M."/>
            <person name="Matsumoto M."/>
            <person name="Matsuno A."/>
            <person name="Mochizuki Y."/>
            <person name="Nakayama S."/>
            <person name="Nakazaki N."/>
            <person name="Shimpo S."/>
            <person name="Sugimoto M."/>
            <person name="Takeuchi C."/>
            <person name="Yamada M."/>
            <person name="Tabata S."/>
        </authorList>
    </citation>
    <scope>NUCLEOTIDE SEQUENCE [LARGE SCALE GENOMIC DNA]</scope>
    <source>
        <strain evidence="2">LMG 29417 / CECT 9101 / MAFF 303099</strain>
    </source>
</reference>
<dbReference type="AlphaFoldDB" id="Q984G1"/>
<proteinExistence type="predicted"/>
<dbReference type="Proteomes" id="UP000000552">
    <property type="component" value="Chromosome"/>
</dbReference>